<evidence type="ECO:0000313" key="3">
    <source>
        <dbReference type="EMBL" id="MBM6922699.1"/>
    </source>
</evidence>
<dbReference type="PROSITE" id="PS50943">
    <property type="entry name" value="HTH_CROC1"/>
    <property type="match status" value="1"/>
</dbReference>
<dbReference type="Proteomes" id="UP000724149">
    <property type="component" value="Unassembled WGS sequence"/>
</dbReference>
<comment type="caution">
    <text evidence="3">The sequence shown here is derived from an EMBL/GenBank/DDBJ whole genome shotgun (WGS) entry which is preliminary data.</text>
</comment>
<keyword evidence="4" id="KW-1185">Reference proteome</keyword>
<dbReference type="CDD" id="cd00093">
    <property type="entry name" value="HTH_XRE"/>
    <property type="match status" value="1"/>
</dbReference>
<accession>A0ABS2GLU8</accession>
<dbReference type="EMBL" id="JACSNR010000002">
    <property type="protein sequence ID" value="MBM6922699.1"/>
    <property type="molecule type" value="Genomic_DNA"/>
</dbReference>
<gene>
    <name evidence="3" type="ORF">H9X81_03195</name>
</gene>
<keyword evidence="1" id="KW-0238">DNA-binding</keyword>
<dbReference type="InterPro" id="IPR001387">
    <property type="entry name" value="Cro/C1-type_HTH"/>
</dbReference>
<evidence type="ECO:0000259" key="2">
    <source>
        <dbReference type="PROSITE" id="PS50943"/>
    </source>
</evidence>
<name>A0ABS2GLU8_9FIRM</name>
<organism evidence="3 4">
    <name type="scientific">Hydrogenoanaerobacterium saccharovorans</name>
    <dbReference type="NCBI Taxonomy" id="474960"/>
    <lineage>
        <taxon>Bacteria</taxon>
        <taxon>Bacillati</taxon>
        <taxon>Bacillota</taxon>
        <taxon>Clostridia</taxon>
        <taxon>Eubacteriales</taxon>
        <taxon>Oscillospiraceae</taxon>
        <taxon>Hydrogenoanaerobacterium</taxon>
    </lineage>
</organism>
<protein>
    <submittedName>
        <fullName evidence="3">Helix-turn-helix transcriptional regulator</fullName>
    </submittedName>
</protein>
<reference evidence="3 4" key="1">
    <citation type="journal article" date="2021" name="Sci. Rep.">
        <title>The distribution of antibiotic resistance genes in chicken gut microbiota commensals.</title>
        <authorList>
            <person name="Juricova H."/>
            <person name="Matiasovicova J."/>
            <person name="Kubasova T."/>
            <person name="Cejkova D."/>
            <person name="Rychlik I."/>
        </authorList>
    </citation>
    <scope>NUCLEOTIDE SEQUENCE [LARGE SCALE GENOMIC DNA]</scope>
    <source>
        <strain evidence="3 4">An564</strain>
    </source>
</reference>
<dbReference type="Pfam" id="PF01381">
    <property type="entry name" value="HTH_3"/>
    <property type="match status" value="1"/>
</dbReference>
<dbReference type="PANTHER" id="PTHR46558">
    <property type="entry name" value="TRACRIPTIONAL REGULATORY PROTEIN-RELATED-RELATED"/>
    <property type="match status" value="1"/>
</dbReference>
<evidence type="ECO:0000256" key="1">
    <source>
        <dbReference type="ARBA" id="ARBA00023125"/>
    </source>
</evidence>
<sequence length="229" mass="25147">MKSEFSRVITLLRKEKNISQKQAAAELGISQALLSHYENGIRECGLGFLVKCADFYGVSCDYLLGRSADRDGTTLSVDEIPEPDMGGKENVMGSAGILPVLNKKLIANSLNILFDQMARTGNRRLITAVSEFLMLSVYRMFRLVYSANPKNQQNLFSLPRVLSDRYADAVMQLREADIAALVESGDLDQGAEPLTTQRMSELYPLFATSLLSLVKNAESAVTGSVPGDR</sequence>
<dbReference type="RefSeq" id="WP_191392232.1">
    <property type="nucleotide sequence ID" value="NZ_JACSNR010000002.1"/>
</dbReference>
<dbReference type="PANTHER" id="PTHR46558:SF11">
    <property type="entry name" value="HTH-TYPE TRANSCRIPTIONAL REGULATOR XRE"/>
    <property type="match status" value="1"/>
</dbReference>
<evidence type="ECO:0000313" key="4">
    <source>
        <dbReference type="Proteomes" id="UP000724149"/>
    </source>
</evidence>
<dbReference type="SMART" id="SM00530">
    <property type="entry name" value="HTH_XRE"/>
    <property type="match status" value="1"/>
</dbReference>
<feature type="domain" description="HTH cro/C1-type" evidence="2">
    <location>
        <begin position="9"/>
        <end position="63"/>
    </location>
</feature>
<dbReference type="Gene3D" id="1.10.260.40">
    <property type="entry name" value="lambda repressor-like DNA-binding domains"/>
    <property type="match status" value="1"/>
</dbReference>
<proteinExistence type="predicted"/>
<dbReference type="SUPFAM" id="SSF47413">
    <property type="entry name" value="lambda repressor-like DNA-binding domains"/>
    <property type="match status" value="1"/>
</dbReference>
<dbReference type="InterPro" id="IPR010982">
    <property type="entry name" value="Lambda_DNA-bd_dom_sf"/>
</dbReference>